<dbReference type="GO" id="GO:0004131">
    <property type="term" value="F:cytosine deaminase activity"/>
    <property type="evidence" value="ECO:0007669"/>
    <property type="project" value="UniProtKB-EC"/>
</dbReference>
<dbReference type="PANTHER" id="PTHR32027">
    <property type="entry name" value="CYTOSINE DEAMINASE"/>
    <property type="match status" value="1"/>
</dbReference>
<comment type="caution">
    <text evidence="2">The sequence shown here is derived from an EMBL/GenBank/DDBJ whole genome shotgun (WGS) entry which is preliminary data.</text>
</comment>
<evidence type="ECO:0000313" key="3">
    <source>
        <dbReference type="Proteomes" id="UP000582231"/>
    </source>
</evidence>
<dbReference type="Proteomes" id="UP000582231">
    <property type="component" value="Unassembled WGS sequence"/>
</dbReference>
<dbReference type="InterPro" id="IPR052349">
    <property type="entry name" value="Metallo-hydrolase_Enzymes"/>
</dbReference>
<gene>
    <name evidence="2" type="ORF">BJ958_002893</name>
</gene>
<dbReference type="InterPro" id="IPR011059">
    <property type="entry name" value="Metal-dep_hydrolase_composite"/>
</dbReference>
<evidence type="ECO:0000259" key="1">
    <source>
        <dbReference type="Pfam" id="PF07969"/>
    </source>
</evidence>
<dbReference type="AlphaFoldDB" id="A0A852RDQ7"/>
<dbReference type="InterPro" id="IPR013108">
    <property type="entry name" value="Amidohydro_3"/>
</dbReference>
<sequence>MTDLLVRRARLPGHADLQDVVVRDGRIAVVATSGTHLPEPAAGSDEVVDVEGQLVLPGLIDAHCHVDKTLWSGPWVPHSAGPRLVDRIANERTRRTDLGLPSPEYAAALLRHMATLGTTRVRTHTDVDPGLGVAGIESVAKAAAAVEGLIDVEQVAFPQDGVIRRPGTVELLEAALDAGATTLGGIDPAGVDDDPLGQLDALFEIAARRGASIDIHLHDTGSLGAWQFGLVAQRTVAHGLQGKVALSHADAIGTVPDTERLRLIDLLAESGVALVTAAVYDVPVPSVLELAERGVTLAAGSDGIRDLWGPYGNGDMIERAMHIAYRNGVRRDEDIELALDCATHGAARLLGLESYGLVPGAPADLVVVPSRTPAEAVVSRPTRSLVIKNGRVVARDGQLVAV</sequence>
<keyword evidence="3" id="KW-1185">Reference proteome</keyword>
<proteinExistence type="predicted"/>
<dbReference type="RefSeq" id="WP_179727467.1">
    <property type="nucleotide sequence ID" value="NZ_BAABEF010000001.1"/>
</dbReference>
<dbReference type="PANTHER" id="PTHR32027:SF9">
    <property type="entry name" value="BLL3847 PROTEIN"/>
    <property type="match status" value="1"/>
</dbReference>
<keyword evidence="2" id="KW-0378">Hydrolase</keyword>
<dbReference type="SUPFAM" id="SSF51556">
    <property type="entry name" value="Metallo-dependent hydrolases"/>
    <property type="match status" value="1"/>
</dbReference>
<dbReference type="InterPro" id="IPR032466">
    <property type="entry name" value="Metal_Hydrolase"/>
</dbReference>
<dbReference type="SUPFAM" id="SSF51338">
    <property type="entry name" value="Composite domain of metallo-dependent hydrolases"/>
    <property type="match status" value="1"/>
</dbReference>
<reference evidence="2 3" key="1">
    <citation type="submission" date="2020-07" db="EMBL/GenBank/DDBJ databases">
        <title>Sequencing the genomes of 1000 actinobacteria strains.</title>
        <authorList>
            <person name="Klenk H.-P."/>
        </authorList>
    </citation>
    <scope>NUCLEOTIDE SEQUENCE [LARGE SCALE GENOMIC DNA]</scope>
    <source>
        <strain evidence="2 3">DSM 19082</strain>
    </source>
</reference>
<dbReference type="Gene3D" id="2.30.40.10">
    <property type="entry name" value="Urease, subunit C, domain 1"/>
    <property type="match status" value="1"/>
</dbReference>
<dbReference type="Gene3D" id="3.20.20.140">
    <property type="entry name" value="Metal-dependent hydrolases"/>
    <property type="match status" value="1"/>
</dbReference>
<dbReference type="Pfam" id="PF07969">
    <property type="entry name" value="Amidohydro_3"/>
    <property type="match status" value="1"/>
</dbReference>
<accession>A0A852RDQ7</accession>
<dbReference type="EC" id="3.5.4.1" evidence="2"/>
<dbReference type="CDD" id="cd01293">
    <property type="entry name" value="Bact_CD"/>
    <property type="match status" value="1"/>
</dbReference>
<evidence type="ECO:0000313" key="2">
    <source>
        <dbReference type="EMBL" id="NYD31347.1"/>
    </source>
</evidence>
<protein>
    <submittedName>
        <fullName evidence="2">Cytosine deaminase</fullName>
        <ecNumber evidence="2">3.5.4.1</ecNumber>
    </submittedName>
</protein>
<dbReference type="NCBIfam" id="NF004636">
    <property type="entry name" value="PRK05985.1"/>
    <property type="match status" value="1"/>
</dbReference>
<feature type="domain" description="Amidohydrolase 3" evidence="1">
    <location>
        <begin position="105"/>
        <end position="394"/>
    </location>
</feature>
<name>A0A852RDQ7_9ACTN</name>
<dbReference type="EMBL" id="JACCBF010000001">
    <property type="protein sequence ID" value="NYD31347.1"/>
    <property type="molecule type" value="Genomic_DNA"/>
</dbReference>
<organism evidence="2 3">
    <name type="scientific">Nocardioides kongjuensis</name>
    <dbReference type="NCBI Taxonomy" id="349522"/>
    <lineage>
        <taxon>Bacteria</taxon>
        <taxon>Bacillati</taxon>
        <taxon>Actinomycetota</taxon>
        <taxon>Actinomycetes</taxon>
        <taxon>Propionibacteriales</taxon>
        <taxon>Nocardioidaceae</taxon>
        <taxon>Nocardioides</taxon>
    </lineage>
</organism>